<dbReference type="EMBL" id="CALTRL010005907">
    <property type="protein sequence ID" value="CAH7687778.1"/>
    <property type="molecule type" value="Genomic_DNA"/>
</dbReference>
<feature type="region of interest" description="Disordered" evidence="1">
    <location>
        <begin position="88"/>
        <end position="107"/>
    </location>
</feature>
<proteinExistence type="predicted"/>
<protein>
    <submittedName>
        <fullName evidence="2">Uncharacterized protein</fullName>
    </submittedName>
</protein>
<evidence type="ECO:0000313" key="2">
    <source>
        <dbReference type="EMBL" id="CAH7687778.1"/>
    </source>
</evidence>
<organism evidence="2 3">
    <name type="scientific">Phakopsora pachyrhizi</name>
    <name type="common">Asian soybean rust disease fungus</name>
    <dbReference type="NCBI Taxonomy" id="170000"/>
    <lineage>
        <taxon>Eukaryota</taxon>
        <taxon>Fungi</taxon>
        <taxon>Dikarya</taxon>
        <taxon>Basidiomycota</taxon>
        <taxon>Pucciniomycotina</taxon>
        <taxon>Pucciniomycetes</taxon>
        <taxon>Pucciniales</taxon>
        <taxon>Phakopsoraceae</taxon>
        <taxon>Phakopsora</taxon>
    </lineage>
</organism>
<sequence>MVGRAAVMRDLNLNLEDLFLPKCSLNILRKGFRFNQEYASLAQMSGLLRGKRTLMADRSIQTKGIRDESMKNRIFVVKRVKYAPSTRQESRILERSSKQDDKRDSLSNETVRFDHRLRYAVVRKVVERFEGDTTPLSQAFWKLCGMDFILIGGYGEMNHRFFCNQLAFDSQLYRALTLQTAEWWQTKLTDVWSKKMGIRTSDQRIQLENWNDCASAEIHH</sequence>
<gene>
    <name evidence="2" type="ORF">PPACK8108_LOCUS22614</name>
</gene>
<comment type="caution">
    <text evidence="2">The sequence shown here is derived from an EMBL/GenBank/DDBJ whole genome shotgun (WGS) entry which is preliminary data.</text>
</comment>
<reference evidence="2" key="1">
    <citation type="submission" date="2022-06" db="EMBL/GenBank/DDBJ databases">
        <authorList>
            <consortium name="SYNGENTA / RWTH Aachen University"/>
        </authorList>
    </citation>
    <scope>NUCLEOTIDE SEQUENCE</scope>
</reference>
<dbReference type="AlphaFoldDB" id="A0AAV0BQ98"/>
<dbReference type="Proteomes" id="UP001153365">
    <property type="component" value="Unassembled WGS sequence"/>
</dbReference>
<name>A0AAV0BQ98_PHAPC</name>
<accession>A0AAV0BQ98</accession>
<keyword evidence="3" id="KW-1185">Reference proteome</keyword>
<evidence type="ECO:0000256" key="1">
    <source>
        <dbReference type="SAM" id="MobiDB-lite"/>
    </source>
</evidence>
<evidence type="ECO:0000313" key="3">
    <source>
        <dbReference type="Proteomes" id="UP001153365"/>
    </source>
</evidence>